<dbReference type="InterPro" id="IPR047789">
    <property type="entry name" value="CU044_5270-like"/>
</dbReference>
<keyword evidence="2" id="KW-0812">Transmembrane</keyword>
<sequence length="396" mass="43587">MDELDALRQMRTALAQEEGPDQLALRANWRSDPPPRSRRSFRVSTVSMMATAALVAATLAAISLTSGRDQPVRFGENGSPQAPGNALLVAAANVQKGPTGTYWHTTRIAGKIYAVGENVADHYKIESRMQYDDWTDQRGKACIAVQDLPARPWTARDRQKWRKAGAPMKVQVATADGPGTLFLETPKRKQACRRVDDRRFFGMTPQQLAALPTQPEQLENALLDLKGNWEAYAPKVTRQPMRALQGEKRVRALSDVAGTLLAEALVPPAVRAAAFRMLATLPGVKVESRTTDPLGRPGVVISLPLETTIPLGLSTAPKQLGNYRRQWIIDPDNGTLLAMRDLVATPPRGSRDLPPGDDGKPRRLTTESQPDRFHEPGEVSEYETYEVAEWTDEAPS</sequence>
<dbReference type="EMBL" id="JACHMB010000001">
    <property type="protein sequence ID" value="MBB5776498.1"/>
    <property type="molecule type" value="Genomic_DNA"/>
</dbReference>
<feature type="compositionally biased region" description="Basic and acidic residues" evidence="1">
    <location>
        <begin position="357"/>
        <end position="377"/>
    </location>
</feature>
<reference evidence="3 4" key="1">
    <citation type="submission" date="2020-08" db="EMBL/GenBank/DDBJ databases">
        <title>Sequencing the genomes of 1000 actinobacteria strains.</title>
        <authorList>
            <person name="Klenk H.-P."/>
        </authorList>
    </citation>
    <scope>NUCLEOTIDE SEQUENCE [LARGE SCALE GENOMIC DNA]</scope>
    <source>
        <strain evidence="3 4">DSM 45507</strain>
    </source>
</reference>
<dbReference type="NCBIfam" id="NF038083">
    <property type="entry name" value="CU044_5270_fam"/>
    <property type="match status" value="1"/>
</dbReference>
<feature type="transmembrane region" description="Helical" evidence="2">
    <location>
        <begin position="46"/>
        <end position="64"/>
    </location>
</feature>
<evidence type="ECO:0000256" key="1">
    <source>
        <dbReference type="SAM" id="MobiDB-lite"/>
    </source>
</evidence>
<dbReference type="AlphaFoldDB" id="A0A7W9G3F4"/>
<dbReference type="Proteomes" id="UP000579153">
    <property type="component" value="Unassembled WGS sequence"/>
</dbReference>
<organism evidence="3 4">
    <name type="scientific">Nonomuraea jabiensis</name>
    <dbReference type="NCBI Taxonomy" id="882448"/>
    <lineage>
        <taxon>Bacteria</taxon>
        <taxon>Bacillati</taxon>
        <taxon>Actinomycetota</taxon>
        <taxon>Actinomycetes</taxon>
        <taxon>Streptosporangiales</taxon>
        <taxon>Streptosporangiaceae</taxon>
        <taxon>Nonomuraea</taxon>
    </lineage>
</organism>
<protein>
    <recommendedName>
        <fullName evidence="5">CU044_5270 family protein</fullName>
    </recommendedName>
</protein>
<feature type="region of interest" description="Disordered" evidence="1">
    <location>
        <begin position="345"/>
        <end position="396"/>
    </location>
</feature>
<keyword evidence="2" id="KW-1133">Transmembrane helix</keyword>
<evidence type="ECO:0008006" key="5">
    <source>
        <dbReference type="Google" id="ProtNLM"/>
    </source>
</evidence>
<comment type="caution">
    <text evidence="3">The sequence shown here is derived from an EMBL/GenBank/DDBJ whole genome shotgun (WGS) entry which is preliminary data.</text>
</comment>
<proteinExistence type="predicted"/>
<dbReference type="RefSeq" id="WP_185070011.1">
    <property type="nucleotide sequence ID" value="NZ_JACHMB010000001.1"/>
</dbReference>
<gene>
    <name evidence="3" type="ORF">HD596_003254</name>
</gene>
<feature type="compositionally biased region" description="Acidic residues" evidence="1">
    <location>
        <begin position="378"/>
        <end position="396"/>
    </location>
</feature>
<keyword evidence="4" id="KW-1185">Reference proteome</keyword>
<evidence type="ECO:0000256" key="2">
    <source>
        <dbReference type="SAM" id="Phobius"/>
    </source>
</evidence>
<accession>A0A7W9G3F4</accession>
<name>A0A7W9G3F4_9ACTN</name>
<evidence type="ECO:0000313" key="3">
    <source>
        <dbReference type="EMBL" id="MBB5776498.1"/>
    </source>
</evidence>
<evidence type="ECO:0000313" key="4">
    <source>
        <dbReference type="Proteomes" id="UP000579153"/>
    </source>
</evidence>
<keyword evidence="2" id="KW-0472">Membrane</keyword>